<dbReference type="Pfam" id="PF00501">
    <property type="entry name" value="AMP-binding"/>
    <property type="match status" value="2"/>
</dbReference>
<dbReference type="Gene3D" id="3.40.50.12780">
    <property type="entry name" value="N-terminal domain of ligase-like"/>
    <property type="match status" value="1"/>
</dbReference>
<dbReference type="SMART" id="SM00823">
    <property type="entry name" value="PKS_PP"/>
    <property type="match status" value="2"/>
</dbReference>
<dbReference type="Gene3D" id="3.30.300.30">
    <property type="match status" value="2"/>
</dbReference>
<dbReference type="Gene3D" id="3.30.559.30">
    <property type="entry name" value="Nonribosomal peptide synthetase, condensation domain"/>
    <property type="match status" value="1"/>
</dbReference>
<dbReference type="Pfam" id="PF00550">
    <property type="entry name" value="PP-binding"/>
    <property type="match status" value="2"/>
</dbReference>
<evidence type="ECO:0000313" key="12">
    <source>
        <dbReference type="Proteomes" id="UP000192251"/>
    </source>
</evidence>
<evidence type="ECO:0000256" key="2">
    <source>
        <dbReference type="ARBA" id="ARBA00005102"/>
    </source>
</evidence>
<proteinExistence type="inferred from homology"/>
<organism evidence="11 12">
    <name type="scientific">Kitasatospora albolonga</name>
    <dbReference type="NCBI Taxonomy" id="68173"/>
    <lineage>
        <taxon>Bacteria</taxon>
        <taxon>Bacillati</taxon>
        <taxon>Actinomycetota</taxon>
        <taxon>Actinomycetes</taxon>
        <taxon>Kitasatosporales</taxon>
        <taxon>Streptomycetaceae</taxon>
        <taxon>Kitasatospora</taxon>
    </lineage>
</organism>
<dbReference type="InterPro" id="IPR042099">
    <property type="entry name" value="ANL_N_sf"/>
</dbReference>
<dbReference type="InterPro" id="IPR023213">
    <property type="entry name" value="CAT-like_dom_sf"/>
</dbReference>
<keyword evidence="5" id="KW-0596">Phosphopantetheine</keyword>
<dbReference type="NCBIfam" id="TIGR01733">
    <property type="entry name" value="AA-adenyl-dom"/>
    <property type="match status" value="2"/>
</dbReference>
<comment type="cofactor">
    <cofactor evidence="1">
        <name>pantetheine 4'-phosphate</name>
        <dbReference type="ChEBI" id="CHEBI:47942"/>
    </cofactor>
</comment>
<reference evidence="11 12" key="1">
    <citation type="submission" date="2017-04" db="EMBL/GenBank/DDBJ databases">
        <title>The complete genome sequence of Streptomyces albolongus YIM 101047, the producer of novel bafilomycins and novel odoriferous sesquiterpenoids.</title>
        <authorList>
            <person name="Yin M."/>
            <person name="Jiang Y."/>
        </authorList>
    </citation>
    <scope>NUCLEOTIDE SEQUENCE [LARGE SCALE GENOMIC DNA]</scope>
    <source>
        <strain evidence="11 12">YIM 101047</strain>
    </source>
</reference>
<feature type="domain" description="Carrier" evidence="10">
    <location>
        <begin position="802"/>
        <end position="877"/>
    </location>
</feature>
<evidence type="ECO:0000259" key="10">
    <source>
        <dbReference type="PROSITE" id="PS50075"/>
    </source>
</evidence>
<keyword evidence="7" id="KW-0436">Ligase</keyword>
<dbReference type="PROSITE" id="PS00012">
    <property type="entry name" value="PHOSPHOPANTETHEINE"/>
    <property type="match status" value="1"/>
</dbReference>
<protein>
    <recommendedName>
        <fullName evidence="4">Phenyloxazoline synthase MbtB</fullName>
    </recommendedName>
    <alternativeName>
        <fullName evidence="8">Mycobactin synthetase protein B</fullName>
    </alternativeName>
</protein>
<comment type="pathway">
    <text evidence="2">Siderophore biosynthesis; mycobactin biosynthesis.</text>
</comment>
<evidence type="ECO:0000256" key="4">
    <source>
        <dbReference type="ARBA" id="ARBA00016743"/>
    </source>
</evidence>
<evidence type="ECO:0000256" key="6">
    <source>
        <dbReference type="ARBA" id="ARBA00022553"/>
    </source>
</evidence>
<sequence>MTMGMPIAHLVLRLRGEVPAGHWATVAAGGSRPAAHTVTADLSGKEPAAALSAFRELQREQWHDALSRPDGDWTLRVVRMPAGPAEPWETHLVSVAASRSTATAHLPYAAATALCAGLREGSPSAAPDPVPGSSADPGAPPRPRFAERRRVHAAVPDRVPAERLLSWLSTLMPAASPGDVRDASDHLTEAPWHTAHGADPEGGSLLLVNRSWGLDIAEDAAGPGRTVTVEEHSEDPRHAYPLAVEVRIGDDGARTAVVDHDVTAVPRADADRLAARIVRGESLPAPDATPLPVRIARRIAGTPDSPAVIRGGSRMDYRALGERSAALAGLLRRHGHGRGSVIGVALPRSADAVVAIVAILRIGAAYLPLDPSYPRDRLGYMAGDSGVRTVLGDRSTLAAYPELTTIAVDAPDSTTGASTAGADEHWARTGPDDALYVLYTSGSTGTPKAVVHTVGAIGNLVDWHSRTATAEPDGRVLQFASLNFDVASQEILTALAAGKCLVLPEDEERTDPEALVRLLARQRVTEYFCPQVMLQEVCRAARETATALPDLRHIYQSGEPLVMNDWIARFLDANPRVTLHNHYGPTETHVITGFPLSRGGRGHARGPVRLGPLLDTCSAYVLDERLRPVAVGAVGELYASARQLSRGYLGRAAMTAERFVADPFGPPGSRMYRTGDLVRLLPDGQLSYVARADFQTKIRGHRVEPDEVTARLLDAPEVANAATAARTTAGGAKVLVSYVVPAAGPAPDLADRLRDRLAAALPPYLVPSAVVLLTALPLTPSGKVDKAALPEPEAVAGPSVPADVGGTVGEVSRIWAEAIGTGEPGPDDDFFQVGGSSLAAIAVIAAVRGRLGVRVGVRDITAHPRLRDFAALVDSLSRDVREDDGGLTLVARPDLRFEPFDLLDQQQAYLVGRGSDIEGGGVACHLYLEYEGREAAGPGDTGGLDVQDAERALRQVIGAHDMLRTVFDENTMTQRVLPAADVPPYRCETVDAVADPAAADHVRHRLSHETRPPGVFPLFSVVFVRLPGGRLRMCVSIDALLADARGVQVFFDSWAAALRGEAAVRPGTPSFRDYVTTVARIRDTPEYRRAAAYWNRRLDSLPEGPRLPRRGDPDMSGGAPVFVNRRHVVDAERWSRVSRAASERGLTPTGVVLAAYAWALAQWADEPRFVLNVPQMSRHPVHPQMDDVLGEFASFTLLEVDTSGVLSFEELAARIRDRLVSDLDHRHFSGMDVTRELIRRRGGVTGALAPVVMTSELGVGDGVDRVLDGRLHETFALSQTPQVWMDLLLREREGALVLNWDVVEELFPLPVVDGVFRLLTGQLEALARDGSAWSARPLPALTAEEAGQRDRGPHREPAGVRPHTVIAELAAADPSAPALVDGGLTVTRGGLAAACRAVAEAVGAARGTSASPTEPVAVLLERGWLQYAACLGVLEAGHPYLPLDDEMPPERISAVLRRAGVRLVVTDASTARIAGLAAPEGVRAVDVSAVRPDAAPPDGPPPADGRGPEDLAYVLFTSGSTGEPKGVPITLGGLANCVEHTIDSFGLTAGDTSLALASLHHDLSLFDLFVILGSGGTAVLAGRGCATDPQEWARTVARHRVTALCAAPAVVEMLLDGAGDGPDLESLRLVLTGGDWVPRPVLRRLRRAAPEVLPVSIGGPTETTGWNIWHPVPDPDADTGAWTTVPYGRPISRTRYRVVGDGLTDRPEWATGELLVSGVGVTPGYLAGPLDARGRHCTDPATGETYFRTGDLGRWRDGLIEFIGRKDDQVQIRGHRVEPGELASFLNGCPGVRRSAVLTLPPGERHAVRGLAAFVVVDGDADHLEAAEAVRAATWRGLPAHLRPQRIVVVDTLPTTRNGKVDREALARRYEQEQAGAGAAAPEGTPAEPEDALRWLVREIWSRHLGGVPVGPEDNFFALGGDSLTVSRVVVELREVLAGARIRPGGVFATRSADEFAAHLRRTEKDPDRLAEIAELYREVSTMSDDDLDAYLEEGSHADG</sequence>
<dbReference type="InterPro" id="IPR025110">
    <property type="entry name" value="AMP-bd_C"/>
</dbReference>
<dbReference type="Gene3D" id="1.10.1200.10">
    <property type="entry name" value="ACP-like"/>
    <property type="match status" value="2"/>
</dbReference>
<evidence type="ECO:0000256" key="8">
    <source>
        <dbReference type="ARBA" id="ARBA00033440"/>
    </source>
</evidence>
<dbReference type="GO" id="GO:0008610">
    <property type="term" value="P:lipid biosynthetic process"/>
    <property type="evidence" value="ECO:0007669"/>
    <property type="project" value="UniProtKB-ARBA"/>
</dbReference>
<dbReference type="InterPro" id="IPR000873">
    <property type="entry name" value="AMP-dep_synth/lig_dom"/>
</dbReference>
<dbReference type="SUPFAM" id="SSF56801">
    <property type="entry name" value="Acetyl-CoA synthetase-like"/>
    <property type="match status" value="2"/>
</dbReference>
<dbReference type="Pfam" id="PF00668">
    <property type="entry name" value="Condensation"/>
    <property type="match status" value="1"/>
</dbReference>
<evidence type="ECO:0000256" key="3">
    <source>
        <dbReference type="ARBA" id="ARBA00007380"/>
    </source>
</evidence>
<dbReference type="PANTHER" id="PTHR45527:SF1">
    <property type="entry name" value="FATTY ACID SYNTHASE"/>
    <property type="match status" value="1"/>
</dbReference>
<dbReference type="KEGG" id="kab:B7C62_32915"/>
<dbReference type="PANTHER" id="PTHR45527">
    <property type="entry name" value="NONRIBOSOMAL PEPTIDE SYNTHETASE"/>
    <property type="match status" value="1"/>
</dbReference>
<dbReference type="InterPro" id="IPR006162">
    <property type="entry name" value="Ppantetheine_attach_site"/>
</dbReference>
<dbReference type="CDD" id="cd19535">
    <property type="entry name" value="Cyc_NRPS"/>
    <property type="match status" value="1"/>
</dbReference>
<dbReference type="InterPro" id="IPR045851">
    <property type="entry name" value="AMP-bd_C_sf"/>
</dbReference>
<dbReference type="InterPro" id="IPR001242">
    <property type="entry name" value="Condensation_dom"/>
</dbReference>
<dbReference type="Gene3D" id="2.30.38.10">
    <property type="entry name" value="Luciferase, Domain 3"/>
    <property type="match status" value="1"/>
</dbReference>
<comment type="similarity">
    <text evidence="3">Belongs to the ATP-dependent AMP-binding enzyme family. MbtB subfamily.</text>
</comment>
<dbReference type="SUPFAM" id="SSF47336">
    <property type="entry name" value="ACP-like"/>
    <property type="match status" value="2"/>
</dbReference>
<name>A0ABC8C2H4_9ACTN</name>
<evidence type="ECO:0000256" key="1">
    <source>
        <dbReference type="ARBA" id="ARBA00001957"/>
    </source>
</evidence>
<accession>A0ABC8C2H4</accession>
<dbReference type="EMBL" id="CP020563">
    <property type="protein sequence ID" value="ARF76554.1"/>
    <property type="molecule type" value="Genomic_DNA"/>
</dbReference>
<feature type="domain" description="Carrier" evidence="10">
    <location>
        <begin position="1888"/>
        <end position="1964"/>
    </location>
</feature>
<dbReference type="Gene3D" id="3.30.559.10">
    <property type="entry name" value="Chloramphenicol acetyltransferase-like domain"/>
    <property type="match status" value="1"/>
</dbReference>
<dbReference type="InterPro" id="IPR057737">
    <property type="entry name" value="Condensation_MtbB-like"/>
</dbReference>
<dbReference type="InterPro" id="IPR036736">
    <property type="entry name" value="ACP-like_sf"/>
</dbReference>
<evidence type="ECO:0000313" key="11">
    <source>
        <dbReference type="EMBL" id="ARF76554.1"/>
    </source>
</evidence>
<evidence type="ECO:0000256" key="5">
    <source>
        <dbReference type="ARBA" id="ARBA00022450"/>
    </source>
</evidence>
<dbReference type="InterPro" id="IPR020806">
    <property type="entry name" value="PKS_PP-bd"/>
</dbReference>
<keyword evidence="12" id="KW-1185">Reference proteome</keyword>
<dbReference type="Proteomes" id="UP000192251">
    <property type="component" value="Chromosome"/>
</dbReference>
<dbReference type="InterPro" id="IPR010071">
    <property type="entry name" value="AA_adenyl_dom"/>
</dbReference>
<dbReference type="PROSITE" id="PS00455">
    <property type="entry name" value="AMP_BINDING"/>
    <property type="match status" value="2"/>
</dbReference>
<dbReference type="Pfam" id="PF13193">
    <property type="entry name" value="AMP-binding_C"/>
    <property type="match status" value="2"/>
</dbReference>
<dbReference type="InterPro" id="IPR009081">
    <property type="entry name" value="PP-bd_ACP"/>
</dbReference>
<gene>
    <name evidence="11" type="ORF">B7C62_32915</name>
</gene>
<dbReference type="Gene3D" id="3.40.50.980">
    <property type="match status" value="2"/>
</dbReference>
<dbReference type="PROSITE" id="PS50075">
    <property type="entry name" value="CARRIER"/>
    <property type="match status" value="2"/>
</dbReference>
<dbReference type="SUPFAM" id="SSF52777">
    <property type="entry name" value="CoA-dependent acyltransferases"/>
    <property type="match status" value="2"/>
</dbReference>
<dbReference type="GO" id="GO:0017000">
    <property type="term" value="P:antibiotic biosynthetic process"/>
    <property type="evidence" value="ECO:0007669"/>
    <property type="project" value="UniProtKB-ARBA"/>
</dbReference>
<evidence type="ECO:0000256" key="9">
    <source>
        <dbReference type="SAM" id="MobiDB-lite"/>
    </source>
</evidence>
<evidence type="ECO:0000256" key="7">
    <source>
        <dbReference type="ARBA" id="ARBA00022598"/>
    </source>
</evidence>
<keyword evidence="6" id="KW-0597">Phosphoprotein</keyword>
<feature type="region of interest" description="Disordered" evidence="9">
    <location>
        <begin position="120"/>
        <end position="150"/>
    </location>
</feature>
<dbReference type="InterPro" id="IPR020845">
    <property type="entry name" value="AMP-binding_CS"/>
</dbReference>